<protein>
    <submittedName>
        <fullName evidence="1">Uncharacterized protein</fullName>
    </submittedName>
</protein>
<comment type="caution">
    <text evidence="1">The sequence shown here is derived from an EMBL/GenBank/DDBJ whole genome shotgun (WGS) entry which is preliminary data.</text>
</comment>
<evidence type="ECO:0000313" key="1">
    <source>
        <dbReference type="EMBL" id="GAH47050.1"/>
    </source>
</evidence>
<accession>X1GQC5</accession>
<gene>
    <name evidence="1" type="ORF">S03H2_15213</name>
</gene>
<reference evidence="1" key="1">
    <citation type="journal article" date="2014" name="Front. Microbiol.">
        <title>High frequency of phylogenetically diverse reductive dehalogenase-homologous genes in deep subseafloor sedimentary metagenomes.</title>
        <authorList>
            <person name="Kawai M."/>
            <person name="Futagami T."/>
            <person name="Toyoda A."/>
            <person name="Takaki Y."/>
            <person name="Nishi S."/>
            <person name="Hori S."/>
            <person name="Arai W."/>
            <person name="Tsubouchi T."/>
            <person name="Morono Y."/>
            <person name="Uchiyama I."/>
            <person name="Ito T."/>
            <person name="Fujiyama A."/>
            <person name="Inagaki F."/>
            <person name="Takami H."/>
        </authorList>
    </citation>
    <scope>NUCLEOTIDE SEQUENCE</scope>
    <source>
        <strain evidence="1">Expedition CK06-06</strain>
    </source>
</reference>
<dbReference type="EMBL" id="BARU01007723">
    <property type="protein sequence ID" value="GAH47050.1"/>
    <property type="molecule type" value="Genomic_DNA"/>
</dbReference>
<dbReference type="AlphaFoldDB" id="X1GQC5"/>
<organism evidence="1">
    <name type="scientific">marine sediment metagenome</name>
    <dbReference type="NCBI Taxonomy" id="412755"/>
    <lineage>
        <taxon>unclassified sequences</taxon>
        <taxon>metagenomes</taxon>
        <taxon>ecological metagenomes</taxon>
    </lineage>
</organism>
<proteinExistence type="predicted"/>
<name>X1GQC5_9ZZZZ</name>
<sequence>MPTEELKLVGAAIAKKKGEEQKFLALIHGAKLKSRAIAPQDLEKQLEDAKQKGLPVEEYRDGKLVE</sequence>